<sequence>MAIWEFFIGLRGEWSNPWWEPGLVVWADLSRPRWMVIYALLLGPVLLLRWRTPGRVGEAFHPLLAVGAASAITHVLKVPIARPRPPAEFQLVEEATFAMPSGHAAAAWALVAALVLLGAPVWVNWLLGFHALLVSLQRLYLGVHWFSDVVAGAAVGIVVAWLCWWLLCHIVLPRRKVVATLS</sequence>
<evidence type="ECO:0000259" key="2">
    <source>
        <dbReference type="SMART" id="SM00014"/>
    </source>
</evidence>
<dbReference type="InterPro" id="IPR036938">
    <property type="entry name" value="PAP2/HPO_sf"/>
</dbReference>
<feature type="domain" description="Phosphatidic acid phosphatase type 2/haloperoxidase" evidence="2">
    <location>
        <begin position="60"/>
        <end position="164"/>
    </location>
</feature>
<dbReference type="Proteomes" id="UP000424462">
    <property type="component" value="Chromosome"/>
</dbReference>
<organism evidence="3 4">
    <name type="scientific">Corynebacterium occultum</name>
    <dbReference type="NCBI Taxonomy" id="2675219"/>
    <lineage>
        <taxon>Bacteria</taxon>
        <taxon>Bacillati</taxon>
        <taxon>Actinomycetota</taxon>
        <taxon>Actinomycetes</taxon>
        <taxon>Mycobacteriales</taxon>
        <taxon>Corynebacteriaceae</taxon>
        <taxon>Corynebacterium</taxon>
    </lineage>
</organism>
<keyword evidence="4" id="KW-1185">Reference proteome</keyword>
<dbReference type="PANTHER" id="PTHR14969">
    <property type="entry name" value="SPHINGOSINE-1-PHOSPHATE PHOSPHOHYDROLASE"/>
    <property type="match status" value="1"/>
</dbReference>
<reference evidence="3 4" key="1">
    <citation type="submission" date="2019-11" db="EMBL/GenBank/DDBJ databases">
        <title>Complete genome sequence of Corynebacterium kalinowskii 1959, a novel Corynebacterium species isolated from soil of a small paddock in Vilsendorf, Germany.</title>
        <authorList>
            <person name="Schaffert L."/>
            <person name="Ruwe M."/>
            <person name="Milse J."/>
            <person name="Hanuschka K."/>
            <person name="Ortseifen V."/>
            <person name="Droste J."/>
            <person name="Brandt D."/>
            <person name="Schlueter L."/>
            <person name="Kutter Y."/>
            <person name="Vinke S."/>
            <person name="Viehoefer P."/>
            <person name="Jacob L."/>
            <person name="Luebke N.-C."/>
            <person name="Schulte-Berndt E."/>
            <person name="Hain C."/>
            <person name="Linder M."/>
            <person name="Schmidt P."/>
            <person name="Wollenschlaeger L."/>
            <person name="Luttermann T."/>
            <person name="Thieme E."/>
            <person name="Hassa J."/>
            <person name="Haak M."/>
            <person name="Wittchen M."/>
            <person name="Mentz A."/>
            <person name="Persicke M."/>
            <person name="Busche T."/>
            <person name="Ruckert C."/>
        </authorList>
    </citation>
    <scope>NUCLEOTIDE SEQUENCE [LARGE SCALE GENOMIC DNA]</scope>
    <source>
        <strain evidence="3 4">2039</strain>
    </source>
</reference>
<dbReference type="AlphaFoldDB" id="A0A6B8W4Q1"/>
<keyword evidence="1" id="KW-1133">Transmembrane helix</keyword>
<dbReference type="SUPFAM" id="SSF48317">
    <property type="entry name" value="Acid phosphatase/Vanadium-dependent haloperoxidase"/>
    <property type="match status" value="1"/>
</dbReference>
<accession>A0A6B8W4Q1</accession>
<evidence type="ECO:0000256" key="1">
    <source>
        <dbReference type="SAM" id="Phobius"/>
    </source>
</evidence>
<keyword evidence="1" id="KW-0472">Membrane</keyword>
<evidence type="ECO:0000313" key="3">
    <source>
        <dbReference type="EMBL" id="QGU08544.1"/>
    </source>
</evidence>
<feature type="transmembrane region" description="Helical" evidence="1">
    <location>
        <begin position="145"/>
        <end position="167"/>
    </location>
</feature>
<dbReference type="GO" id="GO:0042392">
    <property type="term" value="F:sphingosine-1-phosphate phosphatase activity"/>
    <property type="evidence" value="ECO:0007669"/>
    <property type="project" value="TreeGrafter"/>
</dbReference>
<proteinExistence type="predicted"/>
<dbReference type="RefSeq" id="WP_231598949.1">
    <property type="nucleotide sequence ID" value="NZ_CP046455.1"/>
</dbReference>
<dbReference type="SMART" id="SM00014">
    <property type="entry name" value="acidPPc"/>
    <property type="match status" value="1"/>
</dbReference>
<keyword evidence="1" id="KW-0812">Transmembrane</keyword>
<feature type="transmembrane region" description="Helical" evidence="1">
    <location>
        <begin position="33"/>
        <end position="50"/>
    </location>
</feature>
<dbReference type="Gene3D" id="1.20.144.10">
    <property type="entry name" value="Phosphatidic acid phosphatase type 2/haloperoxidase"/>
    <property type="match status" value="1"/>
</dbReference>
<dbReference type="KEGG" id="cok:COCCU_13225"/>
<dbReference type="InterPro" id="IPR000326">
    <property type="entry name" value="PAP2/HPO"/>
</dbReference>
<dbReference type="EMBL" id="CP046455">
    <property type="protein sequence ID" value="QGU08544.1"/>
    <property type="molecule type" value="Genomic_DNA"/>
</dbReference>
<dbReference type="PANTHER" id="PTHR14969:SF13">
    <property type="entry name" value="AT30094P"/>
    <property type="match status" value="1"/>
</dbReference>
<protein>
    <submittedName>
        <fullName evidence="3">Phosphatidylglycerophosphatase B</fullName>
    </submittedName>
</protein>
<dbReference type="Pfam" id="PF01569">
    <property type="entry name" value="PAP2"/>
    <property type="match status" value="1"/>
</dbReference>
<name>A0A6B8W4Q1_9CORY</name>
<evidence type="ECO:0000313" key="4">
    <source>
        <dbReference type="Proteomes" id="UP000424462"/>
    </source>
</evidence>
<gene>
    <name evidence="3" type="ORF">COCCU_13225</name>
</gene>
<feature type="transmembrane region" description="Helical" evidence="1">
    <location>
        <begin position="105"/>
        <end position="125"/>
    </location>
</feature>